<evidence type="ECO:0000313" key="3">
    <source>
        <dbReference type="EMBL" id="CAL1137594.1"/>
    </source>
</evidence>
<organism evidence="2">
    <name type="scientific">Cladocopium goreaui</name>
    <dbReference type="NCBI Taxonomy" id="2562237"/>
    <lineage>
        <taxon>Eukaryota</taxon>
        <taxon>Sar</taxon>
        <taxon>Alveolata</taxon>
        <taxon>Dinophyceae</taxon>
        <taxon>Suessiales</taxon>
        <taxon>Symbiodiniaceae</taxon>
        <taxon>Cladocopium</taxon>
    </lineage>
</organism>
<protein>
    <submittedName>
        <fullName evidence="2">Uncharacterized protein</fullName>
    </submittedName>
</protein>
<feature type="region of interest" description="Disordered" evidence="1">
    <location>
        <begin position="141"/>
        <end position="207"/>
    </location>
</feature>
<evidence type="ECO:0000313" key="2">
    <source>
        <dbReference type="EMBL" id="CAI3984219.1"/>
    </source>
</evidence>
<gene>
    <name evidence="2" type="ORF">C1SCF055_LOCUS11766</name>
</gene>
<proteinExistence type="predicted"/>
<feature type="region of interest" description="Disordered" evidence="1">
    <location>
        <begin position="256"/>
        <end position="362"/>
    </location>
</feature>
<name>A0A9P1C339_9DINO</name>
<dbReference type="AlphaFoldDB" id="A0A9P1C339"/>
<feature type="compositionally biased region" description="Basic residues" evidence="1">
    <location>
        <begin position="316"/>
        <end position="329"/>
    </location>
</feature>
<dbReference type="EMBL" id="CAMXCT020000869">
    <property type="protein sequence ID" value="CAL1137594.1"/>
    <property type="molecule type" value="Genomic_DNA"/>
</dbReference>
<dbReference type="EMBL" id="CAMXCT030000869">
    <property type="protein sequence ID" value="CAL4771531.1"/>
    <property type="molecule type" value="Genomic_DNA"/>
</dbReference>
<feature type="compositionally biased region" description="Low complexity" evidence="1">
    <location>
        <begin position="330"/>
        <end position="347"/>
    </location>
</feature>
<feature type="compositionally biased region" description="Basic and acidic residues" evidence="1">
    <location>
        <begin position="141"/>
        <end position="163"/>
    </location>
</feature>
<dbReference type="EMBL" id="CAMXCT010000869">
    <property type="protein sequence ID" value="CAI3984219.1"/>
    <property type="molecule type" value="Genomic_DNA"/>
</dbReference>
<evidence type="ECO:0000256" key="1">
    <source>
        <dbReference type="SAM" id="MobiDB-lite"/>
    </source>
</evidence>
<keyword evidence="4" id="KW-1185">Reference proteome</keyword>
<dbReference type="Proteomes" id="UP001152797">
    <property type="component" value="Unassembled WGS sequence"/>
</dbReference>
<reference evidence="3" key="2">
    <citation type="submission" date="2024-04" db="EMBL/GenBank/DDBJ databases">
        <authorList>
            <person name="Chen Y."/>
            <person name="Shah S."/>
            <person name="Dougan E. K."/>
            <person name="Thang M."/>
            <person name="Chan C."/>
        </authorList>
    </citation>
    <scope>NUCLEOTIDE SEQUENCE [LARGE SCALE GENOMIC DNA]</scope>
</reference>
<feature type="compositionally biased region" description="Basic and acidic residues" evidence="1">
    <location>
        <begin position="183"/>
        <end position="207"/>
    </location>
</feature>
<reference evidence="2" key="1">
    <citation type="submission" date="2022-10" db="EMBL/GenBank/DDBJ databases">
        <authorList>
            <person name="Chen Y."/>
            <person name="Dougan E. K."/>
            <person name="Chan C."/>
            <person name="Rhodes N."/>
            <person name="Thang M."/>
        </authorList>
    </citation>
    <scope>NUCLEOTIDE SEQUENCE</scope>
</reference>
<evidence type="ECO:0000313" key="4">
    <source>
        <dbReference type="Proteomes" id="UP001152797"/>
    </source>
</evidence>
<accession>A0A9P1C339</accession>
<feature type="region of interest" description="Disordered" evidence="1">
    <location>
        <begin position="565"/>
        <end position="600"/>
    </location>
</feature>
<sequence length="668" mass="74140">MGGGKNQRYLQHQPGPDGAKRLIAAVTLNQASKTTKSHQQLIELLLPAAKTPGATKAQVLAEREARSKVCKIGLAKGLLETPHCKWEKAVGGQQEEEVEEVEEVEEEEWWHKGWKKGGKSWDEWWKDREDEWQEWKDYEREEGEKANATKNEADKMKHQCKKEEEEESVLQGTPARWKNRNGSTKERGRRKWMEGKAREAGQDEDHVDLVKLAALGNSRMNGHQAAQAAQAAQATAQMAQWQRAESASMLPAQDVILAKAGGAEPGRPSTNNGKQEGERGVRSKAKAKPGARPEGWEGATPSSHRDAGGDTGWHIAQRRKKKAKQRALGRKAGLAKGLGPAKGHLGHSSCKKELAKMPPKPKAMKVLKLNLKRPAGHKEAEKNKQGMSLEEKMELFAKHKNKDANEFLDGLAKNQREALWQRFASARASLKDAEADSMWQKVAKGKGSDPAKKELLSTFLKMGGELKGKRDLLRKELITYTKSSGSVNRGSIACRRDTMDKHEWQFALRKTVVWSEEEVKHGLHGESAATQWLKPKAQDLLEDEGEAKDLASRALEDVLPKKGAGASKLEALEDKSDDEGPSSSQKKKDDHVVEADLLSEMGKAVPKKECQVRISRMVKLMKSVKKDVGAEKGQCLEKMEKQGVKVFLEDAKGKLFDAAIQVKKAKKS</sequence>
<comment type="caution">
    <text evidence="2">The sequence shown here is derived from an EMBL/GenBank/DDBJ whole genome shotgun (WGS) entry which is preliminary data.</text>
</comment>